<accession>A0A8E2LP46</accession>
<sequence length="64" mass="6674">MRAILVLLVSLFVGVSSMPVESLLEVVVVSVGSVAEFPVSSVVQISSLNTSWALNVMASRPALS</sequence>
<reference evidence="1 2" key="1">
    <citation type="submission" date="2017-02" db="EMBL/GenBank/DDBJ databases">
        <title>Mycobacterium kansasii genomes.</title>
        <authorList>
            <person name="Borowka P."/>
            <person name="Strapagiel D."/>
            <person name="Marciniak B."/>
            <person name="Lach J."/>
            <person name="Bakula Z."/>
            <person name="Van Ingen J."/>
            <person name="Safianowska A."/>
            <person name="Brzostek A."/>
            <person name="Dziadek J."/>
            <person name="Jagielski T."/>
        </authorList>
    </citation>
    <scope>NUCLEOTIDE SEQUENCE [LARGE SCALE GENOMIC DNA]</scope>
    <source>
        <strain evidence="1 2">12MK</strain>
    </source>
</reference>
<comment type="caution">
    <text evidence="1">The sequence shown here is derived from an EMBL/GenBank/DDBJ whole genome shotgun (WGS) entry which is preliminary data.</text>
</comment>
<evidence type="ECO:0000313" key="1">
    <source>
        <dbReference type="EMBL" id="ORC08149.1"/>
    </source>
</evidence>
<name>A0A8E2LP46_9MYCO</name>
<proteinExistence type="predicted"/>
<organism evidence="1 2">
    <name type="scientific">Mycobacterium persicum</name>
    <dbReference type="NCBI Taxonomy" id="1487726"/>
    <lineage>
        <taxon>Bacteria</taxon>
        <taxon>Bacillati</taxon>
        <taxon>Actinomycetota</taxon>
        <taxon>Actinomycetes</taxon>
        <taxon>Mycobacteriales</taxon>
        <taxon>Mycobacteriaceae</taxon>
        <taxon>Mycobacterium</taxon>
    </lineage>
</organism>
<dbReference type="Proteomes" id="UP000192335">
    <property type="component" value="Unassembled WGS sequence"/>
</dbReference>
<dbReference type="AlphaFoldDB" id="A0A8E2LP46"/>
<dbReference type="EMBL" id="MWQA01000001">
    <property type="protein sequence ID" value="ORC08149.1"/>
    <property type="molecule type" value="Genomic_DNA"/>
</dbReference>
<gene>
    <name evidence="1" type="ORF">B4U45_17650</name>
</gene>
<protein>
    <submittedName>
        <fullName evidence="1">Uncharacterized protein</fullName>
    </submittedName>
</protein>
<evidence type="ECO:0000313" key="2">
    <source>
        <dbReference type="Proteomes" id="UP000192335"/>
    </source>
</evidence>